<gene>
    <name evidence="4" type="ORF">EXIGLDRAFT_323972</name>
</gene>
<sequence length="351" mass="39614">MPTKFEIFSQTYESYFKTTRTSRGITYRYLSVPGTNANLPPLLWLHGFPSSLYDWHYQLDFFHAKGYPLIALDMLGYGGTDKPTDPALYKRSLMARDVLDILDVEGATRVVGIAHDWGSSLLSRIADLYADRFLGFAFLSVGYIGPNPQAPYDLDILLPFLKKLTGKEIFAYWEFFSKPYADKTIADNIESFFDFLYSEDGYSLGNEYWMERGKAEEFVSSGQRTPRAKFLTEEDFAVMREHLIGPGRGLTGPLNWYKSATTGVNSADDKEVVAKLGDKFPVKLSVAQPVLFLGSGKDPIAAPSRMLPPTEQVASDFTGVTLDTSHWILLEEPEKVNAEIEKWLERKVNKT</sequence>
<name>A0A165ZJC0_EXIGL</name>
<evidence type="ECO:0000256" key="2">
    <source>
        <dbReference type="ARBA" id="ARBA00038334"/>
    </source>
</evidence>
<dbReference type="EMBL" id="KV426284">
    <property type="protein sequence ID" value="KZV83189.1"/>
    <property type="molecule type" value="Genomic_DNA"/>
</dbReference>
<reference evidence="4 5" key="1">
    <citation type="journal article" date="2016" name="Mol. Biol. Evol.">
        <title>Comparative Genomics of Early-Diverging Mushroom-Forming Fungi Provides Insights into the Origins of Lignocellulose Decay Capabilities.</title>
        <authorList>
            <person name="Nagy L.G."/>
            <person name="Riley R."/>
            <person name="Tritt A."/>
            <person name="Adam C."/>
            <person name="Daum C."/>
            <person name="Floudas D."/>
            <person name="Sun H."/>
            <person name="Yadav J.S."/>
            <person name="Pangilinan J."/>
            <person name="Larsson K.H."/>
            <person name="Matsuura K."/>
            <person name="Barry K."/>
            <person name="Labutti K."/>
            <person name="Kuo R."/>
            <person name="Ohm R.A."/>
            <person name="Bhattacharya S.S."/>
            <person name="Shirouzu T."/>
            <person name="Yoshinaga Y."/>
            <person name="Martin F.M."/>
            <person name="Grigoriev I.V."/>
            <person name="Hibbett D.S."/>
        </authorList>
    </citation>
    <scope>NUCLEOTIDE SEQUENCE [LARGE SCALE GENOMIC DNA]</scope>
    <source>
        <strain evidence="4 5">HHB12029</strain>
    </source>
</reference>
<dbReference type="InterPro" id="IPR000073">
    <property type="entry name" value="AB_hydrolase_1"/>
</dbReference>
<feature type="domain" description="AB hydrolase-1" evidence="3">
    <location>
        <begin position="40"/>
        <end position="333"/>
    </location>
</feature>
<dbReference type="PANTHER" id="PTHR43329">
    <property type="entry name" value="EPOXIDE HYDROLASE"/>
    <property type="match status" value="1"/>
</dbReference>
<dbReference type="PRINTS" id="PR00412">
    <property type="entry name" value="EPOXHYDRLASE"/>
</dbReference>
<dbReference type="InParanoid" id="A0A165ZJC0"/>
<evidence type="ECO:0000259" key="3">
    <source>
        <dbReference type="Pfam" id="PF00561"/>
    </source>
</evidence>
<organism evidence="4 5">
    <name type="scientific">Exidia glandulosa HHB12029</name>
    <dbReference type="NCBI Taxonomy" id="1314781"/>
    <lineage>
        <taxon>Eukaryota</taxon>
        <taxon>Fungi</taxon>
        <taxon>Dikarya</taxon>
        <taxon>Basidiomycota</taxon>
        <taxon>Agaricomycotina</taxon>
        <taxon>Agaricomycetes</taxon>
        <taxon>Auriculariales</taxon>
        <taxon>Exidiaceae</taxon>
        <taxon>Exidia</taxon>
    </lineage>
</organism>
<evidence type="ECO:0000256" key="1">
    <source>
        <dbReference type="ARBA" id="ARBA00022801"/>
    </source>
</evidence>
<keyword evidence="1 4" id="KW-0378">Hydrolase</keyword>
<proteinExistence type="inferred from homology"/>
<dbReference type="GO" id="GO:0016787">
    <property type="term" value="F:hydrolase activity"/>
    <property type="evidence" value="ECO:0007669"/>
    <property type="project" value="UniProtKB-KW"/>
</dbReference>
<comment type="similarity">
    <text evidence="2">Belongs to the AB hydrolase superfamily. Epoxide hydrolase family.</text>
</comment>
<dbReference type="Gene3D" id="3.40.50.1820">
    <property type="entry name" value="alpha/beta hydrolase"/>
    <property type="match status" value="1"/>
</dbReference>
<evidence type="ECO:0000313" key="5">
    <source>
        <dbReference type="Proteomes" id="UP000077266"/>
    </source>
</evidence>
<dbReference type="Proteomes" id="UP000077266">
    <property type="component" value="Unassembled WGS sequence"/>
</dbReference>
<protein>
    <submittedName>
        <fullName evidence="4">Alpha/beta-hydrolase</fullName>
    </submittedName>
</protein>
<accession>A0A165ZJC0</accession>
<dbReference type="InterPro" id="IPR029058">
    <property type="entry name" value="AB_hydrolase_fold"/>
</dbReference>
<dbReference type="AlphaFoldDB" id="A0A165ZJC0"/>
<dbReference type="STRING" id="1314781.A0A165ZJC0"/>
<evidence type="ECO:0000313" key="4">
    <source>
        <dbReference type="EMBL" id="KZV83189.1"/>
    </source>
</evidence>
<keyword evidence="5" id="KW-1185">Reference proteome</keyword>
<dbReference type="OrthoDB" id="408373at2759"/>
<dbReference type="SUPFAM" id="SSF53474">
    <property type="entry name" value="alpha/beta-Hydrolases"/>
    <property type="match status" value="1"/>
</dbReference>
<dbReference type="InterPro" id="IPR000639">
    <property type="entry name" value="Epox_hydrolase-like"/>
</dbReference>
<dbReference type="Pfam" id="PF00561">
    <property type="entry name" value="Abhydrolase_1"/>
    <property type="match status" value="1"/>
</dbReference>